<evidence type="ECO:0000256" key="1">
    <source>
        <dbReference type="ARBA" id="ARBA00023002"/>
    </source>
</evidence>
<comment type="caution">
    <text evidence="4">The sequence shown here is derived from an EMBL/GenBank/DDBJ whole genome shotgun (WGS) entry which is preliminary data.</text>
</comment>
<dbReference type="Gene3D" id="3.40.50.720">
    <property type="entry name" value="NAD(P)-binding Rossmann-like Domain"/>
    <property type="match status" value="1"/>
</dbReference>
<evidence type="ECO:0000259" key="3">
    <source>
        <dbReference type="Pfam" id="PF01370"/>
    </source>
</evidence>
<name>A0A8H5YDL0_9HYPO</name>
<dbReference type="Proteomes" id="UP000532311">
    <property type="component" value="Unassembled WGS sequence"/>
</dbReference>
<dbReference type="InterPro" id="IPR001509">
    <property type="entry name" value="Epimerase_deHydtase"/>
</dbReference>
<comment type="similarity">
    <text evidence="2">Belongs to the NAD(P)-dependent epimerase/dehydratase family. Dihydroflavonol-4-reductase subfamily.</text>
</comment>
<evidence type="ECO:0000313" key="5">
    <source>
        <dbReference type="Proteomes" id="UP000532311"/>
    </source>
</evidence>
<feature type="domain" description="NAD-dependent epimerase/dehydratase" evidence="3">
    <location>
        <begin position="22"/>
        <end position="208"/>
    </location>
</feature>
<dbReference type="PANTHER" id="PTHR10366:SF562">
    <property type="entry name" value="ALDEHYDE REDUCTASE II (AFU_ORTHOLOGUE AFUA_1G11360)"/>
    <property type="match status" value="1"/>
</dbReference>
<reference evidence="4 5" key="1">
    <citation type="submission" date="2020-05" db="EMBL/GenBank/DDBJ databases">
        <title>Identification and distribution of gene clusters putatively required for synthesis of sphingolipid metabolism inhibitors in phylogenetically diverse species of the filamentous fungus Fusarium.</title>
        <authorList>
            <person name="Kim H.-S."/>
            <person name="Busman M."/>
            <person name="Brown D.W."/>
            <person name="Divon H."/>
            <person name="Uhlig S."/>
            <person name="Proctor R.H."/>
        </authorList>
    </citation>
    <scope>NUCLEOTIDE SEQUENCE [LARGE SCALE GENOMIC DNA]</scope>
    <source>
        <strain evidence="4 5">NRRL 26131</strain>
    </source>
</reference>
<accession>A0A8H5YDL0</accession>
<dbReference type="Pfam" id="PF01370">
    <property type="entry name" value="Epimerase"/>
    <property type="match status" value="1"/>
</dbReference>
<keyword evidence="1" id="KW-0560">Oxidoreductase</keyword>
<evidence type="ECO:0000256" key="2">
    <source>
        <dbReference type="ARBA" id="ARBA00023445"/>
    </source>
</evidence>
<dbReference type="AlphaFoldDB" id="A0A8H5YDL0"/>
<dbReference type="EMBL" id="JAAQPF010000221">
    <property type="protein sequence ID" value="KAF5710334.1"/>
    <property type="molecule type" value="Genomic_DNA"/>
</dbReference>
<evidence type="ECO:0000313" key="4">
    <source>
        <dbReference type="EMBL" id="KAF5710334.1"/>
    </source>
</evidence>
<keyword evidence="5" id="KW-1185">Reference proteome</keyword>
<sequence length="356" mass="38604">MSNFLPGHLEGLDLALLPGSLIVVTGANGFIGSHICDKLLAIGYRVRGTVRSLERSDWMREYFRNKYPSAKFELITVPDIAKDGAFDEAFAAAQGIIHSASINSLDRDPDNVVPKMIAATLGVAQSASKSPSVKRLVLTSSIVAAADPNPGVAESLNPNTYNEEAVAITDSGKIPPGLFGGHTVYAAAKTKAEQAFWEWHAQEMPDLVVNTVLPSPCFGNVLSVKDQGFGSANALLKLLFDGNTSRSILDMLTAQWFIDVEDVSLLHIGALVLSGVKSERLFGCAGRYTVNDFLRIFRTLYPDRGIVHDVDNVPHDLRKVPNERSADVLKKMGVPGWKCLEDCIGQLTHQFAKVSQ</sequence>
<protein>
    <submittedName>
        <fullName evidence="4">Aldehyde reductase ii</fullName>
    </submittedName>
</protein>
<dbReference type="PANTHER" id="PTHR10366">
    <property type="entry name" value="NAD DEPENDENT EPIMERASE/DEHYDRATASE"/>
    <property type="match status" value="1"/>
</dbReference>
<organism evidence="4 5">
    <name type="scientific">Fusarium globosum</name>
    <dbReference type="NCBI Taxonomy" id="78864"/>
    <lineage>
        <taxon>Eukaryota</taxon>
        <taxon>Fungi</taxon>
        <taxon>Dikarya</taxon>
        <taxon>Ascomycota</taxon>
        <taxon>Pezizomycotina</taxon>
        <taxon>Sordariomycetes</taxon>
        <taxon>Hypocreomycetidae</taxon>
        <taxon>Hypocreales</taxon>
        <taxon>Nectriaceae</taxon>
        <taxon>Fusarium</taxon>
        <taxon>Fusarium fujikuroi species complex</taxon>
    </lineage>
</organism>
<gene>
    <name evidence="4" type="ORF">FGLOB1_5550</name>
</gene>
<dbReference type="InterPro" id="IPR036291">
    <property type="entry name" value="NAD(P)-bd_dom_sf"/>
</dbReference>
<proteinExistence type="inferred from homology"/>
<dbReference type="SUPFAM" id="SSF51735">
    <property type="entry name" value="NAD(P)-binding Rossmann-fold domains"/>
    <property type="match status" value="1"/>
</dbReference>
<dbReference type="InterPro" id="IPR050425">
    <property type="entry name" value="NAD(P)_dehydrat-like"/>
</dbReference>
<dbReference type="GO" id="GO:0016616">
    <property type="term" value="F:oxidoreductase activity, acting on the CH-OH group of donors, NAD or NADP as acceptor"/>
    <property type="evidence" value="ECO:0007669"/>
    <property type="project" value="TreeGrafter"/>
</dbReference>